<reference evidence="23" key="1">
    <citation type="submission" date="2025-08" db="UniProtKB">
        <authorList>
            <consortium name="RefSeq"/>
        </authorList>
    </citation>
    <scope>IDENTIFICATION</scope>
    <source>
        <tissue evidence="23">Muscle</tissue>
    </source>
</reference>
<evidence type="ECO:0000256" key="12">
    <source>
        <dbReference type="ARBA" id="ARBA00022840"/>
    </source>
</evidence>
<dbReference type="Gene3D" id="3.30.200.20">
    <property type="entry name" value="Phosphorylase Kinase, domain 1"/>
    <property type="match status" value="1"/>
</dbReference>
<evidence type="ECO:0000256" key="8">
    <source>
        <dbReference type="ARBA" id="ARBA00022553"/>
    </source>
</evidence>
<keyword evidence="7" id="KW-0723">Serine/threonine-protein kinase</keyword>
<keyword evidence="15 20" id="KW-0175">Coiled coil</keyword>
<name>A0A6I9PE84_9TELE</name>
<dbReference type="Gene3D" id="1.20.5.340">
    <property type="match status" value="1"/>
</dbReference>
<keyword evidence="8" id="KW-0597">Phosphoprotein</keyword>
<proteinExistence type="inferred from homology"/>
<evidence type="ECO:0000256" key="10">
    <source>
        <dbReference type="ARBA" id="ARBA00022741"/>
    </source>
</evidence>
<evidence type="ECO:0000256" key="19">
    <source>
        <dbReference type="ARBA" id="ARBA00093507"/>
    </source>
</evidence>
<protein>
    <recommendedName>
        <fullName evidence="18">Dynactin subunit 4</fullName>
    </recommendedName>
</protein>
<dbReference type="GO" id="GO:0004674">
    <property type="term" value="F:protein serine/threonine kinase activity"/>
    <property type="evidence" value="ECO:0007669"/>
    <property type="project" value="UniProtKB-KW"/>
</dbReference>
<evidence type="ECO:0000313" key="22">
    <source>
        <dbReference type="Proteomes" id="UP000504611"/>
    </source>
</evidence>
<evidence type="ECO:0000259" key="21">
    <source>
        <dbReference type="PROSITE" id="PS51285"/>
    </source>
</evidence>
<dbReference type="InterPro" id="IPR008603">
    <property type="entry name" value="DCTN4"/>
</dbReference>
<dbReference type="GO" id="GO:0030016">
    <property type="term" value="C:myofibril"/>
    <property type="evidence" value="ECO:0007669"/>
    <property type="project" value="UniProtKB-SubCell"/>
</dbReference>
<keyword evidence="13" id="KW-0832">Ubl conjugation</keyword>
<evidence type="ECO:0000256" key="2">
    <source>
        <dbReference type="ARBA" id="ARBA00004529"/>
    </source>
</evidence>
<evidence type="ECO:0000256" key="14">
    <source>
        <dbReference type="ARBA" id="ARBA00022990"/>
    </source>
</evidence>
<keyword evidence="6" id="KW-1017">Isopeptide bond</keyword>
<dbReference type="PROSITE" id="PS51285">
    <property type="entry name" value="AGC_KINASE_CTER"/>
    <property type="match status" value="1"/>
</dbReference>
<evidence type="ECO:0000256" key="17">
    <source>
        <dbReference type="ARBA" id="ARBA00034776"/>
    </source>
</evidence>
<keyword evidence="5" id="KW-0963">Cytoplasm</keyword>
<gene>
    <name evidence="23" type="primary">LOC104959842</name>
</gene>
<dbReference type="GO" id="GO:0005869">
    <property type="term" value="C:dynactin complex"/>
    <property type="evidence" value="ECO:0007669"/>
    <property type="project" value="InterPro"/>
</dbReference>
<evidence type="ECO:0000256" key="11">
    <source>
        <dbReference type="ARBA" id="ARBA00022777"/>
    </source>
</evidence>
<dbReference type="GO" id="GO:0032956">
    <property type="term" value="P:regulation of actin cytoskeleton organization"/>
    <property type="evidence" value="ECO:0007669"/>
    <property type="project" value="InterPro"/>
</dbReference>
<feature type="domain" description="AGC-kinase C-terminal" evidence="21">
    <location>
        <begin position="24"/>
        <end position="94"/>
    </location>
</feature>
<evidence type="ECO:0000256" key="9">
    <source>
        <dbReference type="ARBA" id="ARBA00022679"/>
    </source>
</evidence>
<dbReference type="FunFam" id="3.30.200.20:FF:001759">
    <property type="entry name" value="Rho-associated, coiled-coil-containing protein kinase 2b"/>
    <property type="match status" value="1"/>
</dbReference>
<evidence type="ECO:0000256" key="1">
    <source>
        <dbReference type="ARBA" id="ARBA00004300"/>
    </source>
</evidence>
<evidence type="ECO:0000256" key="3">
    <source>
        <dbReference type="ARBA" id="ARBA00004544"/>
    </source>
</evidence>
<keyword evidence="9" id="KW-0808">Transferase</keyword>
<keyword evidence="12" id="KW-0067">ATP-binding</keyword>
<keyword evidence="10" id="KW-0547">Nucleotide-binding</keyword>
<dbReference type="Pfam" id="PF00433">
    <property type="entry name" value="Pkinase_C"/>
    <property type="match status" value="1"/>
</dbReference>
<dbReference type="SMART" id="SM00133">
    <property type="entry name" value="S_TK_X"/>
    <property type="match status" value="1"/>
</dbReference>
<dbReference type="Proteomes" id="UP000504611">
    <property type="component" value="Unplaced"/>
</dbReference>
<dbReference type="RefSeq" id="XP_010786055.1">
    <property type="nucleotide sequence ID" value="XM_010787753.1"/>
</dbReference>
<dbReference type="GO" id="GO:0001725">
    <property type="term" value="C:stress fiber"/>
    <property type="evidence" value="ECO:0007669"/>
    <property type="project" value="UniProtKB-SubCell"/>
</dbReference>
<dbReference type="AlphaFoldDB" id="A0A6I9PE84"/>
<dbReference type="PANTHER" id="PTHR13034:SF2">
    <property type="entry name" value="DYNACTIN SUBUNIT 4"/>
    <property type="match status" value="1"/>
</dbReference>
<evidence type="ECO:0000256" key="20">
    <source>
        <dbReference type="SAM" id="Coils"/>
    </source>
</evidence>
<dbReference type="GO" id="GO:0010825">
    <property type="term" value="P:positive regulation of centrosome duplication"/>
    <property type="evidence" value="ECO:0007669"/>
    <property type="project" value="InterPro"/>
</dbReference>
<dbReference type="Pfam" id="PF05502">
    <property type="entry name" value="Dynactin_p62"/>
    <property type="match status" value="1"/>
</dbReference>
<evidence type="ECO:0000256" key="4">
    <source>
        <dbReference type="ARBA" id="ARBA00004657"/>
    </source>
</evidence>
<dbReference type="GO" id="GO:0005524">
    <property type="term" value="F:ATP binding"/>
    <property type="evidence" value="ECO:0007669"/>
    <property type="project" value="UniProtKB-KW"/>
</dbReference>
<evidence type="ECO:0000256" key="13">
    <source>
        <dbReference type="ARBA" id="ARBA00022843"/>
    </source>
</evidence>
<dbReference type="PANTHER" id="PTHR13034">
    <property type="entry name" value="DYNACTIN P62 SUBUNIT"/>
    <property type="match status" value="1"/>
</dbReference>
<comment type="similarity">
    <text evidence="17">Belongs to the dynactin subunit 4 family.</text>
</comment>
<evidence type="ECO:0000256" key="6">
    <source>
        <dbReference type="ARBA" id="ARBA00022499"/>
    </source>
</evidence>
<comment type="subunit">
    <text evidence="19">Subunit of dynactin, a multiprotein complex part of a tripartite complex with dynein and a adapter, such as BICDL1, BICD2 or HOOK3. The dynactin complex is built around ACTR1A/ACTB filament and consists of an actin-related filament composed of a shoulder domain, a pointed end and a barbed end. Its length is defined by its flexible shoulder domain. The soulder is composed of 2 DCTN1 subunits, 4 DCTN2 and 2 DCTN3. The 4 DCNT2 (via N-terminus) bind the ACTR1A filament and act as molecular rulers to determine the length. The pointed end is important for binding dynein-dynactin cargo adapters. Consists of 4 subunits: ACTR10, DCNT4, DCTN5 and DCTN6. The barbed end is composed of a CAPZA1:CAPZB heterodimers, which binds ACTR1A/ACTB filament and dynactin and stabilizes dynactin. Interacts with ATP7B, but not ATP7A, in a copper-dependent manner. Interacts with ANK2; this interaction is required for localization at costameres. Interacts with N4BP2L1.</text>
</comment>
<organism evidence="22 23">
    <name type="scientific">Notothenia coriiceps</name>
    <name type="common">black rockcod</name>
    <dbReference type="NCBI Taxonomy" id="8208"/>
    <lineage>
        <taxon>Eukaryota</taxon>
        <taxon>Metazoa</taxon>
        <taxon>Chordata</taxon>
        <taxon>Craniata</taxon>
        <taxon>Vertebrata</taxon>
        <taxon>Euteleostomi</taxon>
        <taxon>Actinopterygii</taxon>
        <taxon>Neopterygii</taxon>
        <taxon>Teleostei</taxon>
        <taxon>Neoteleostei</taxon>
        <taxon>Acanthomorphata</taxon>
        <taxon>Eupercaria</taxon>
        <taxon>Perciformes</taxon>
        <taxon>Notothenioidei</taxon>
        <taxon>Nototheniidae</taxon>
        <taxon>Notothenia</taxon>
    </lineage>
</organism>
<dbReference type="OrthoDB" id="283815at2759"/>
<dbReference type="GO" id="GO:0006939">
    <property type="term" value="P:smooth muscle contraction"/>
    <property type="evidence" value="ECO:0007669"/>
    <property type="project" value="InterPro"/>
</dbReference>
<keyword evidence="11" id="KW-0418">Kinase</keyword>
<comment type="subcellular location">
    <subcellularLocation>
        <location evidence="3">Cytoplasm</location>
        <location evidence="3">Cell cortex</location>
    </subcellularLocation>
    <subcellularLocation>
        <location evidence="1">Cytoplasm</location>
        <location evidence="1">Cytoskeleton</location>
        <location evidence="1">Microtubule organizing center</location>
        <location evidence="1">Centrosome</location>
    </subcellularLocation>
    <subcellularLocation>
        <location evidence="2">Cytoplasm</location>
        <location evidence="2">Cytoskeleton</location>
        <location evidence="2">Stress fiber</location>
    </subcellularLocation>
    <subcellularLocation>
        <location evidence="4">Cytoplasm</location>
        <location evidence="4">Myofibril</location>
    </subcellularLocation>
</comment>
<keyword evidence="16" id="KW-0206">Cytoskeleton</keyword>
<dbReference type="GO" id="GO:0007266">
    <property type="term" value="P:Rho protein signal transduction"/>
    <property type="evidence" value="ECO:0007669"/>
    <property type="project" value="InterPro"/>
</dbReference>
<evidence type="ECO:0000256" key="18">
    <source>
        <dbReference type="ARBA" id="ARBA00034864"/>
    </source>
</evidence>
<evidence type="ECO:0000256" key="7">
    <source>
        <dbReference type="ARBA" id="ARBA00022527"/>
    </source>
</evidence>
<dbReference type="CDD" id="cd11638">
    <property type="entry name" value="HR1_ROCK2"/>
    <property type="match status" value="1"/>
</dbReference>
<dbReference type="GO" id="GO:0005813">
    <property type="term" value="C:centrosome"/>
    <property type="evidence" value="ECO:0007669"/>
    <property type="project" value="UniProtKB-SubCell"/>
</dbReference>
<evidence type="ECO:0000313" key="23">
    <source>
        <dbReference type="RefSeq" id="XP_010786055.1"/>
    </source>
</evidence>
<dbReference type="InterPro" id="IPR000961">
    <property type="entry name" value="AGC-kinase_C"/>
</dbReference>
<dbReference type="InterPro" id="IPR017892">
    <property type="entry name" value="Pkinase_C"/>
</dbReference>
<dbReference type="InterPro" id="IPR037311">
    <property type="entry name" value="ROCK2_HR1"/>
</dbReference>
<dbReference type="GeneID" id="104959842"/>
<evidence type="ECO:0000256" key="5">
    <source>
        <dbReference type="ARBA" id="ARBA00022490"/>
    </source>
</evidence>
<dbReference type="KEGG" id="ncc:104959842"/>
<evidence type="ECO:0000256" key="15">
    <source>
        <dbReference type="ARBA" id="ARBA00023054"/>
    </source>
</evidence>
<accession>A0A6I9PE84</accession>
<sequence length="615" mass="69676">MVQKREVRLGRNGVDEIMRHPFFKNDQWTFDTIRDTVAPVVPELSSDIDTSNFDEIEDDKGDVESFPTPKAFVGNQLPFVGFTYFKEDQLLTASNNISVAHDNSKGESAALQKKLVLMEKQLNNEKQAKVDLDHKHRAVTSRLDKIAKELEEEVSSRKNLESTLRQLEREKALLQHKSLESNRKAEGEADRKRCLENEVNGLRDHLDDMKRRNQNSHISNENNIHLQKQLDEANTLLRAESEAAARLRKTQADSSKQLQQLEANVRELQDKSCMLERSKLSLEKECISLQAALETERREHCQGSETISDLMARECTLPSEETSVNQHTIHVVEKYGLGTRLQRQRSGAPISGLSGLTLKEGEDQKEITIEPAQALDEVEPLPEDCYTRPISLPEVTTLRQRLLQPDFQPAGASQLHPRHKHLLMKRSLRCRKCEHNLSKPEFNPTSIKFKIQLVAVSYIPEVRIMSIPNLRTMKESQVLLTLTNPVENITHVTLSACEDEDPDDINSTAKVMVPSKELVLAGKDAAAEYDELAEPQDFQDDPDVVAFRKSNKIGFFIKVIPQKEEDGDVTVSFKIRHDFRNLAAPVKPSEEGPETPAEAIWLTHHVELSLGPLAL</sequence>
<dbReference type="GO" id="GO:0005938">
    <property type="term" value="C:cell cortex"/>
    <property type="evidence" value="ECO:0007669"/>
    <property type="project" value="UniProtKB-SubCell"/>
</dbReference>
<keyword evidence="14" id="KW-0007">Acetylation</keyword>
<evidence type="ECO:0000256" key="16">
    <source>
        <dbReference type="ARBA" id="ARBA00023212"/>
    </source>
</evidence>
<feature type="coiled-coil region" evidence="20">
    <location>
        <begin position="108"/>
        <end position="299"/>
    </location>
</feature>
<keyword evidence="22" id="KW-1185">Reference proteome</keyword>